<accession>A0A9W6WLF4</accession>
<organism evidence="4 5">
    <name type="scientific">Ambrosiozyma monospora</name>
    <name type="common">Yeast</name>
    <name type="synonym">Endomycopsis monosporus</name>
    <dbReference type="NCBI Taxonomy" id="43982"/>
    <lineage>
        <taxon>Eukaryota</taxon>
        <taxon>Fungi</taxon>
        <taxon>Dikarya</taxon>
        <taxon>Ascomycota</taxon>
        <taxon>Saccharomycotina</taxon>
        <taxon>Pichiomycetes</taxon>
        <taxon>Pichiales</taxon>
        <taxon>Pichiaceae</taxon>
        <taxon>Ambrosiozyma</taxon>
    </lineage>
</organism>
<protein>
    <recommendedName>
        <fullName evidence="1">triacylglycerol lipase</fullName>
        <ecNumber evidence="1">3.1.1.3</ecNumber>
    </recommendedName>
</protein>
<gene>
    <name evidence="4" type="ORF">Amon01_000993900</name>
</gene>
<comment type="caution">
    <text evidence="4">The sequence shown here is derived from an EMBL/GenBank/DDBJ whole genome shotgun (WGS) entry which is preliminary data.</text>
</comment>
<dbReference type="OrthoDB" id="406844at2759"/>
<sequence>MNVKKFGCVKPQAHRGFKKGYASFHNTDAPQFIIDFMNEHSSYRLIICGHSLGGAMAQFAGLEFYLAGLSPTIFTYGAPKAFNKNLAHWIDSEFSSNFVGGIVSNRAVMYRVVTSRDHVPLLPLYYQGFSHIGTEICIKVAGSKIKAYSIHGSFKTSREDRSMKNRLKEFLSHRNPKQGIHALLDTKSHKHYPIHMTCKK</sequence>
<dbReference type="Pfam" id="PF01764">
    <property type="entry name" value="Lipase_3"/>
    <property type="match status" value="1"/>
</dbReference>
<dbReference type="GO" id="GO:0006629">
    <property type="term" value="P:lipid metabolic process"/>
    <property type="evidence" value="ECO:0007669"/>
    <property type="project" value="InterPro"/>
</dbReference>
<dbReference type="InterPro" id="IPR051299">
    <property type="entry name" value="AB_hydrolase_lip/est"/>
</dbReference>
<name>A0A9W6WLF4_AMBMO</name>
<evidence type="ECO:0000259" key="3">
    <source>
        <dbReference type="Pfam" id="PF01764"/>
    </source>
</evidence>
<dbReference type="InterPro" id="IPR029058">
    <property type="entry name" value="AB_hydrolase_fold"/>
</dbReference>
<feature type="domain" description="Fungal lipase-type" evidence="3">
    <location>
        <begin position="10"/>
        <end position="124"/>
    </location>
</feature>
<dbReference type="CDD" id="cd00519">
    <property type="entry name" value="Lipase_3"/>
    <property type="match status" value="1"/>
</dbReference>
<keyword evidence="5" id="KW-1185">Reference proteome</keyword>
<evidence type="ECO:0000256" key="2">
    <source>
        <dbReference type="ARBA" id="ARBA00022801"/>
    </source>
</evidence>
<evidence type="ECO:0000313" key="4">
    <source>
        <dbReference type="EMBL" id="GME81004.1"/>
    </source>
</evidence>
<reference evidence="4" key="1">
    <citation type="submission" date="2023-04" db="EMBL/GenBank/DDBJ databases">
        <title>Ambrosiozyma monospora NBRC 1965.</title>
        <authorList>
            <person name="Ichikawa N."/>
            <person name="Sato H."/>
            <person name="Tonouchi N."/>
        </authorList>
    </citation>
    <scope>NUCLEOTIDE SEQUENCE</scope>
    <source>
        <strain evidence="4">NBRC 1965</strain>
    </source>
</reference>
<dbReference type="InterPro" id="IPR002921">
    <property type="entry name" value="Fungal_lipase-type"/>
</dbReference>
<dbReference type="PANTHER" id="PTHR46640">
    <property type="entry name" value="TRIACYLGLYCEROL LIPASE, PUTATIVE (AFU_ORTHOLOGUE AFUA_6G06510)-RELATED"/>
    <property type="match status" value="1"/>
</dbReference>
<evidence type="ECO:0000256" key="1">
    <source>
        <dbReference type="ARBA" id="ARBA00013279"/>
    </source>
</evidence>
<dbReference type="Proteomes" id="UP001165063">
    <property type="component" value="Unassembled WGS sequence"/>
</dbReference>
<dbReference type="SUPFAM" id="SSF53474">
    <property type="entry name" value="alpha/beta-Hydrolases"/>
    <property type="match status" value="1"/>
</dbReference>
<dbReference type="EC" id="3.1.1.3" evidence="1"/>
<dbReference type="PANTHER" id="PTHR46640:SF3">
    <property type="entry name" value="LIPASE LIH1-RELATED"/>
    <property type="match status" value="1"/>
</dbReference>
<dbReference type="AlphaFoldDB" id="A0A9W6WLF4"/>
<dbReference type="GO" id="GO:0004806">
    <property type="term" value="F:triacylglycerol lipase activity"/>
    <property type="evidence" value="ECO:0007669"/>
    <property type="project" value="UniProtKB-EC"/>
</dbReference>
<proteinExistence type="predicted"/>
<dbReference type="Gene3D" id="3.40.50.1820">
    <property type="entry name" value="alpha/beta hydrolase"/>
    <property type="match status" value="1"/>
</dbReference>
<keyword evidence="2" id="KW-0378">Hydrolase</keyword>
<dbReference type="EMBL" id="BSXU01014519">
    <property type="protein sequence ID" value="GME81004.1"/>
    <property type="molecule type" value="Genomic_DNA"/>
</dbReference>
<evidence type="ECO:0000313" key="5">
    <source>
        <dbReference type="Proteomes" id="UP001165063"/>
    </source>
</evidence>